<dbReference type="Proteomes" id="UP000596145">
    <property type="component" value="Chromosome"/>
</dbReference>
<name>A0A7T4BN37_9CORY</name>
<evidence type="ECO:0000313" key="1">
    <source>
        <dbReference type="EMBL" id="QQB45294.1"/>
    </source>
</evidence>
<dbReference type="OrthoDB" id="4419677at2"/>
<reference evidence="1 3" key="1">
    <citation type="submission" date="2020-12" db="EMBL/GenBank/DDBJ databases">
        <title>FDA dAtabase for Regulatory Grade micrObial Sequences (FDA-ARGOS): Supporting development and validation of Infectious Disease Dx tests.</title>
        <authorList>
            <person name="Sproer C."/>
            <person name="Gronow S."/>
            <person name="Severitt S."/>
            <person name="Schroder I."/>
            <person name="Tallon L."/>
            <person name="Sadzewicz L."/>
            <person name="Zhao X."/>
            <person name="Boylan J."/>
            <person name="Ott S."/>
            <person name="Bowen H."/>
            <person name="Vavikolanu K."/>
            <person name="Mehta A."/>
            <person name="Aluvathingal J."/>
            <person name="Nadendla S."/>
            <person name="Lowell S."/>
            <person name="Myers T."/>
            <person name="Yan Y."/>
            <person name="Sichtig H."/>
        </authorList>
    </citation>
    <scope>NUCLEOTIDE SEQUENCE [LARGE SCALE GENOMIC DNA]</scope>
    <source>
        <strain evidence="1 3">FDAARGOS_1053</strain>
    </source>
</reference>
<evidence type="ECO:0000313" key="3">
    <source>
        <dbReference type="Proteomes" id="UP000596145"/>
    </source>
</evidence>
<gene>
    <name evidence="1" type="ORF">I6I10_07030</name>
    <name evidence="2" type="ORF">I6I10_07375</name>
</gene>
<accession>A0A7T4BN37</accession>
<dbReference type="EMBL" id="CP066007">
    <property type="protein sequence ID" value="QQB45294.1"/>
    <property type="molecule type" value="Genomic_DNA"/>
</dbReference>
<dbReference type="RefSeq" id="WP_084036362.1">
    <property type="nucleotide sequence ID" value="NZ_CP066007.1"/>
</dbReference>
<dbReference type="EMBL" id="CP066007">
    <property type="protein sequence ID" value="QQB45357.1"/>
    <property type="molecule type" value="Genomic_DNA"/>
</dbReference>
<protein>
    <submittedName>
        <fullName evidence="1">Uncharacterized protein</fullName>
    </submittedName>
</protein>
<dbReference type="GeneID" id="92760511"/>
<proteinExistence type="predicted"/>
<organism evidence="1 3">
    <name type="scientific">Corynebacterium glucuronolyticum</name>
    <dbReference type="NCBI Taxonomy" id="39791"/>
    <lineage>
        <taxon>Bacteria</taxon>
        <taxon>Bacillati</taxon>
        <taxon>Actinomycetota</taxon>
        <taxon>Actinomycetes</taxon>
        <taxon>Mycobacteriales</taxon>
        <taxon>Corynebacteriaceae</taxon>
        <taxon>Corynebacterium</taxon>
    </lineage>
</organism>
<evidence type="ECO:0000313" key="2">
    <source>
        <dbReference type="EMBL" id="QQB45357.1"/>
    </source>
</evidence>
<sequence>MSLDYHGLFRQMANTPQVQKAVEDKAEELKKFIEVRWPDVNDVGASTKRFLKEDPGDVVKVTHATHGTNRPTHVVTVRHPGAVAKQAKDGFLTKAVKDVS</sequence>
<dbReference type="AlphaFoldDB" id="A0A7T4BN37"/>